<reference evidence="2" key="1">
    <citation type="submission" date="2022-06" db="EMBL/GenBank/DDBJ databases">
        <authorList>
            <person name="Berger JAMES D."/>
            <person name="Berger JAMES D."/>
        </authorList>
    </citation>
    <scope>NUCLEOTIDE SEQUENCE [LARGE SCALE GENOMIC DNA]</scope>
</reference>
<evidence type="ECO:0008006" key="4">
    <source>
        <dbReference type="Google" id="ProtNLM"/>
    </source>
</evidence>
<reference evidence="3" key="2">
    <citation type="submission" date="2023-11" db="UniProtKB">
        <authorList>
            <consortium name="WormBaseParasite"/>
        </authorList>
    </citation>
    <scope>IDENTIFICATION</scope>
</reference>
<feature type="chain" id="PRO_5041705402" description="TNFR-Cys domain-containing protein" evidence="1">
    <location>
        <begin position="26"/>
        <end position="178"/>
    </location>
</feature>
<sequence length="178" mass="20547">MNMKYMTQILLVISLIIININYNLSLDCHSCLLCPNPFNPSSPLVHNYSNCKWCAKLEVPGYSNPIRQCTPRFNLHCGFSLSCYECLNCPDPFMNSSLVRTKHGCVWCAKLLVGDYKTPIRECTPNCTFQFWSKKYLSLSYYCCQTNYCNTSVKTCINHHMLTVIVVTLTCFFRVKMK</sequence>
<keyword evidence="1" id="KW-0732">Signal</keyword>
<proteinExistence type="predicted"/>
<evidence type="ECO:0000313" key="3">
    <source>
        <dbReference type="WBParaSite" id="SRDH1_25880.1"/>
    </source>
</evidence>
<organism evidence="2 3">
    <name type="scientific">Schistosoma rodhaini</name>
    <dbReference type="NCBI Taxonomy" id="6188"/>
    <lineage>
        <taxon>Eukaryota</taxon>
        <taxon>Metazoa</taxon>
        <taxon>Spiralia</taxon>
        <taxon>Lophotrochozoa</taxon>
        <taxon>Platyhelminthes</taxon>
        <taxon>Trematoda</taxon>
        <taxon>Digenea</taxon>
        <taxon>Strigeidida</taxon>
        <taxon>Schistosomatoidea</taxon>
        <taxon>Schistosomatidae</taxon>
        <taxon>Schistosoma</taxon>
    </lineage>
</organism>
<evidence type="ECO:0000256" key="1">
    <source>
        <dbReference type="SAM" id="SignalP"/>
    </source>
</evidence>
<dbReference type="AlphaFoldDB" id="A0AA85EUV7"/>
<dbReference type="Proteomes" id="UP000050792">
    <property type="component" value="Unassembled WGS sequence"/>
</dbReference>
<keyword evidence="2" id="KW-1185">Reference proteome</keyword>
<name>A0AA85EUV7_9TREM</name>
<feature type="signal peptide" evidence="1">
    <location>
        <begin position="1"/>
        <end position="25"/>
    </location>
</feature>
<evidence type="ECO:0000313" key="2">
    <source>
        <dbReference type="Proteomes" id="UP000050792"/>
    </source>
</evidence>
<accession>A0AA85EUV7</accession>
<dbReference type="WBParaSite" id="SRDH1_25880.1">
    <property type="protein sequence ID" value="SRDH1_25880.1"/>
    <property type="gene ID" value="SRDH1_25880"/>
</dbReference>
<protein>
    <recommendedName>
        <fullName evidence="4">TNFR-Cys domain-containing protein</fullName>
    </recommendedName>
</protein>